<dbReference type="PANTHER" id="PTHR24388:SF38">
    <property type="entry name" value="PROTEIN SNAIL"/>
    <property type="match status" value="1"/>
</dbReference>
<evidence type="ECO:0000256" key="1">
    <source>
        <dbReference type="ARBA" id="ARBA00004123"/>
    </source>
</evidence>
<organism evidence="16">
    <name type="scientific">Caenorhabditis remanei</name>
    <name type="common">Caenorhabditis vulgaris</name>
    <dbReference type="NCBI Taxonomy" id="31234"/>
    <lineage>
        <taxon>Eukaryota</taxon>
        <taxon>Metazoa</taxon>
        <taxon>Ecdysozoa</taxon>
        <taxon>Nematoda</taxon>
        <taxon>Chromadorea</taxon>
        <taxon>Rhabditida</taxon>
        <taxon>Rhabditina</taxon>
        <taxon>Rhabditomorpha</taxon>
        <taxon>Rhabditoidea</taxon>
        <taxon>Rhabditidae</taxon>
        <taxon>Peloderinae</taxon>
        <taxon>Caenorhabditis</taxon>
    </lineage>
</organism>
<feature type="domain" description="C2H2-type" evidence="14">
    <location>
        <begin position="209"/>
        <end position="236"/>
    </location>
</feature>
<dbReference type="RefSeq" id="XP_003112261.2">
    <property type="nucleotide sequence ID" value="XM_003112213.2"/>
</dbReference>
<accession>E3LVB7</accession>
<evidence type="ECO:0000256" key="12">
    <source>
        <dbReference type="PROSITE-ProRule" id="PRU00042"/>
    </source>
</evidence>
<dbReference type="HOGENOM" id="CLU_002678_42_3_1"/>
<dbReference type="OMA" id="HNASHEC"/>
<reference evidence="15" key="1">
    <citation type="submission" date="2007-07" db="EMBL/GenBank/DDBJ databases">
        <title>PCAP assembly of the Caenorhabditis remanei genome.</title>
        <authorList>
            <consortium name="The Caenorhabditis remanei Sequencing Consortium"/>
            <person name="Wilson R.K."/>
        </authorList>
    </citation>
    <scope>NUCLEOTIDE SEQUENCE [LARGE SCALE GENOMIC DNA]</scope>
    <source>
        <strain evidence="15">PB4641</strain>
    </source>
</reference>
<dbReference type="EMBL" id="DS268416">
    <property type="protein sequence ID" value="EFP12695.1"/>
    <property type="molecule type" value="Genomic_DNA"/>
</dbReference>
<dbReference type="GO" id="GO:0008270">
    <property type="term" value="F:zinc ion binding"/>
    <property type="evidence" value="ECO:0007669"/>
    <property type="project" value="UniProtKB-KW"/>
</dbReference>
<dbReference type="GO" id="GO:0000978">
    <property type="term" value="F:RNA polymerase II cis-regulatory region sequence-specific DNA binding"/>
    <property type="evidence" value="ECO:0007669"/>
    <property type="project" value="TreeGrafter"/>
</dbReference>
<dbReference type="PROSITE" id="PS00028">
    <property type="entry name" value="ZINC_FINGER_C2H2_1"/>
    <property type="match status" value="3"/>
</dbReference>
<dbReference type="FunFam" id="3.30.160.60:FF:000446">
    <property type="entry name" value="Zinc finger protein"/>
    <property type="match status" value="1"/>
</dbReference>
<protein>
    <submittedName>
        <fullName evidence="15">CRE-CES-1 protein</fullName>
    </submittedName>
</protein>
<keyword evidence="7" id="KW-0805">Transcription regulation</keyword>
<evidence type="ECO:0000256" key="13">
    <source>
        <dbReference type="SAM" id="MobiDB-lite"/>
    </source>
</evidence>
<evidence type="ECO:0000256" key="8">
    <source>
        <dbReference type="ARBA" id="ARBA00023125"/>
    </source>
</evidence>
<dbReference type="CTD" id="9810026"/>
<dbReference type="eggNOG" id="KOG2462">
    <property type="taxonomic scope" value="Eukaryota"/>
</dbReference>
<dbReference type="Pfam" id="PF00096">
    <property type="entry name" value="zf-C2H2"/>
    <property type="match status" value="4"/>
</dbReference>
<dbReference type="SMART" id="SM00355">
    <property type="entry name" value="ZnF_C2H2"/>
    <property type="match status" value="5"/>
</dbReference>
<name>E3LVB7_CAERE</name>
<evidence type="ECO:0000256" key="11">
    <source>
        <dbReference type="ARBA" id="ARBA00037948"/>
    </source>
</evidence>
<dbReference type="OrthoDB" id="5428132at2759"/>
<dbReference type="Proteomes" id="UP000008281">
    <property type="component" value="Unassembled WGS sequence"/>
</dbReference>
<keyword evidence="6" id="KW-0862">Zinc</keyword>
<dbReference type="SUPFAM" id="SSF57667">
    <property type="entry name" value="beta-beta-alpha zinc fingers"/>
    <property type="match status" value="3"/>
</dbReference>
<dbReference type="Pfam" id="PF13912">
    <property type="entry name" value="zf-C2H2_6"/>
    <property type="match status" value="1"/>
</dbReference>
<dbReference type="PROSITE" id="PS50157">
    <property type="entry name" value="ZINC_FINGER_C2H2_2"/>
    <property type="match status" value="4"/>
</dbReference>
<evidence type="ECO:0000313" key="16">
    <source>
        <dbReference type="Proteomes" id="UP000008281"/>
    </source>
</evidence>
<comment type="subcellular location">
    <subcellularLocation>
        <location evidence="1">Nucleus</location>
    </subcellularLocation>
</comment>
<dbReference type="KEGG" id="crq:GCK72_002624"/>
<keyword evidence="10" id="KW-0539">Nucleus</keyword>
<keyword evidence="3" id="KW-0479">Metal-binding</keyword>
<dbReference type="GO" id="GO:0005634">
    <property type="term" value="C:nucleus"/>
    <property type="evidence" value="ECO:0007669"/>
    <property type="project" value="UniProtKB-SubCell"/>
</dbReference>
<feature type="domain" description="C2H2-type" evidence="14">
    <location>
        <begin position="237"/>
        <end position="264"/>
    </location>
</feature>
<proteinExistence type="inferred from homology"/>
<dbReference type="GO" id="GO:0000981">
    <property type="term" value="F:DNA-binding transcription factor activity, RNA polymerase II-specific"/>
    <property type="evidence" value="ECO:0007669"/>
    <property type="project" value="TreeGrafter"/>
</dbReference>
<feature type="region of interest" description="Disordered" evidence="13">
    <location>
        <begin position="66"/>
        <end position="88"/>
    </location>
</feature>
<dbReference type="STRING" id="31234.E3LVB7"/>
<feature type="region of interest" description="Disordered" evidence="13">
    <location>
        <begin position="1"/>
        <end position="20"/>
    </location>
</feature>
<gene>
    <name evidence="15" type="primary">Cre-ces-1</name>
    <name evidence="15" type="ORF">CRE_29493</name>
</gene>
<dbReference type="GO" id="GO:0000122">
    <property type="term" value="P:negative regulation of transcription by RNA polymerase II"/>
    <property type="evidence" value="ECO:0007669"/>
    <property type="project" value="EnsemblMetazoa"/>
</dbReference>
<evidence type="ECO:0000256" key="6">
    <source>
        <dbReference type="ARBA" id="ARBA00022833"/>
    </source>
</evidence>
<keyword evidence="4" id="KW-0677">Repeat</keyword>
<evidence type="ECO:0000313" key="15">
    <source>
        <dbReference type="EMBL" id="EFP12695.1"/>
    </source>
</evidence>
<dbReference type="GO" id="GO:0043069">
    <property type="term" value="P:negative regulation of programmed cell death"/>
    <property type="evidence" value="ECO:0007669"/>
    <property type="project" value="EnsemblMetazoa"/>
</dbReference>
<dbReference type="InterPro" id="IPR013087">
    <property type="entry name" value="Znf_C2H2_type"/>
</dbReference>
<comment type="similarity">
    <text evidence="11">Belongs to the snail C2H2-type zinc-finger protein family.</text>
</comment>
<dbReference type="InterPro" id="IPR050527">
    <property type="entry name" value="Snail/Krueppel_Znf"/>
</dbReference>
<dbReference type="InParanoid" id="E3LVB7"/>
<sequence length="288" mass="32149">MITSSFNLSSNSISNSSSNTNKAGDFPTLGDFFVLLFSNFKFSFSDLQLWSLVNLHLQMQTSCISSSSSNSSSSLDSQKKSTPPPGTTIFSIENILNPKIIIPKIEIENDDDVSSSPSPACSTTGYTLDSLQNMDRRSLKRKNTSSTSQNRCICDKCGKSYATTSNLSRHKQTHRALDSPHAKQCPHCDRVYVSMPALSMHILTHNASHECNVCGKRFSRLWLLQGHLRSHTGLRPFSCAHCGKSFADRSNLRAHMLTHTGDKRFECDKCGRRFALRAYLNRHLETCK</sequence>
<evidence type="ECO:0000256" key="7">
    <source>
        <dbReference type="ARBA" id="ARBA00023015"/>
    </source>
</evidence>
<keyword evidence="8" id="KW-0238">DNA-binding</keyword>
<dbReference type="GeneID" id="9810026"/>
<keyword evidence="9" id="KW-0804">Transcription</keyword>
<dbReference type="FunFam" id="3.30.160.60:FF:000100">
    <property type="entry name" value="Zinc finger 45-like"/>
    <property type="match status" value="1"/>
</dbReference>
<keyword evidence="16" id="KW-1185">Reference proteome</keyword>
<evidence type="ECO:0000259" key="14">
    <source>
        <dbReference type="PROSITE" id="PS50157"/>
    </source>
</evidence>
<dbReference type="AlphaFoldDB" id="E3LVB7"/>
<dbReference type="PANTHER" id="PTHR24388">
    <property type="entry name" value="ZINC FINGER PROTEIN"/>
    <property type="match status" value="1"/>
</dbReference>
<dbReference type="InterPro" id="IPR036236">
    <property type="entry name" value="Znf_C2H2_sf"/>
</dbReference>
<evidence type="ECO:0000256" key="4">
    <source>
        <dbReference type="ARBA" id="ARBA00022737"/>
    </source>
</evidence>
<dbReference type="GO" id="GO:0042802">
    <property type="term" value="F:identical protein binding"/>
    <property type="evidence" value="ECO:0007669"/>
    <property type="project" value="UniProtKB-ARBA"/>
</dbReference>
<feature type="domain" description="C2H2-type" evidence="14">
    <location>
        <begin position="152"/>
        <end position="179"/>
    </location>
</feature>
<keyword evidence="5 12" id="KW-0863">Zinc-finger</keyword>
<dbReference type="FunFam" id="3.30.160.60:FF:000508">
    <property type="entry name" value="Myeloid zinc finger 1"/>
    <property type="match status" value="1"/>
</dbReference>
<dbReference type="Gene3D" id="3.30.160.60">
    <property type="entry name" value="Classic Zinc Finger"/>
    <property type="match status" value="4"/>
</dbReference>
<evidence type="ECO:0000256" key="3">
    <source>
        <dbReference type="ARBA" id="ARBA00022723"/>
    </source>
</evidence>
<dbReference type="FunFam" id="3.30.160.60:FF:000043">
    <property type="entry name" value="Scratch family zinc finger 2"/>
    <property type="match status" value="1"/>
</dbReference>
<evidence type="ECO:0000256" key="5">
    <source>
        <dbReference type="ARBA" id="ARBA00022771"/>
    </source>
</evidence>
<feature type="domain" description="C2H2-type" evidence="14">
    <location>
        <begin position="265"/>
        <end position="288"/>
    </location>
</feature>
<evidence type="ECO:0000256" key="10">
    <source>
        <dbReference type="ARBA" id="ARBA00023242"/>
    </source>
</evidence>
<dbReference type="FunCoup" id="E3LVB7">
    <property type="interactions" value="396"/>
</dbReference>
<evidence type="ECO:0000256" key="2">
    <source>
        <dbReference type="ARBA" id="ARBA00006991"/>
    </source>
</evidence>
<comment type="similarity">
    <text evidence="2">Belongs to the krueppel C2H2-type zinc-finger protein family.</text>
</comment>
<evidence type="ECO:0000256" key="9">
    <source>
        <dbReference type="ARBA" id="ARBA00023163"/>
    </source>
</evidence>
<feature type="compositionally biased region" description="Low complexity" evidence="13">
    <location>
        <begin position="66"/>
        <end position="76"/>
    </location>
</feature>